<feature type="domain" description="UvrD-like helicase ATP-binding" evidence="12">
    <location>
        <begin position="16"/>
        <end position="495"/>
    </location>
</feature>
<dbReference type="PROSITE" id="PS51198">
    <property type="entry name" value="UVRD_HELICASE_ATP_BIND"/>
    <property type="match status" value="1"/>
</dbReference>
<evidence type="ECO:0000256" key="2">
    <source>
        <dbReference type="ARBA" id="ARBA00022801"/>
    </source>
</evidence>
<evidence type="ECO:0000256" key="10">
    <source>
        <dbReference type="PROSITE-ProRule" id="PRU00560"/>
    </source>
</evidence>
<dbReference type="Pfam" id="PF13361">
    <property type="entry name" value="UvrD_C"/>
    <property type="match status" value="1"/>
</dbReference>
<comment type="catalytic activity">
    <reaction evidence="6">
        <text>Couples ATP hydrolysis with the unwinding of duplex DNA by translocating in the 3'-5' direction.</text>
        <dbReference type="EC" id="5.6.2.4"/>
    </reaction>
</comment>
<keyword evidence="1 10" id="KW-0547">Nucleotide-binding</keyword>
<dbReference type="InterPro" id="IPR014016">
    <property type="entry name" value="UvrD-like_ATP-bd"/>
</dbReference>
<proteinExistence type="predicted"/>
<sequence length="1011" mass="112504">MGTGGQPQSGKGGVMRDLPTQRQIDAALPGRSTWLSANAGSGKTKVLTDRVARLLLEGVDPQHILCLTFTKAAAAEMQNRLFERLGAWAMLPDAKLRKELESLGIDGEISTQELGNARRLFAIAIETPGGLKIQTIHSFCSSLLRRFPLEAGISPNFVEMDERADQKLREEIIESIASGTERDSLHALARQFSGESLASLTQDIAKHRDAFRKMCRKDIYQALNLPEKASEALALHTAFDGTESVFWPQLLELMRSIGGAFYPAMAERLATVDIQAPKESDLETLFDLFLYKSSSGSNLKWSSKSTNFPQSNHKNAIAQLTPIIDQLHAFMDRVSEAKQVLLALETAQKTVVLHDFATVFLKTYQEAKLRQAQLDFDDLILKARDLLTDRKVADWVLYKLDGGIDHILIDEAQDNSPEQWDLIERLTSEFTAGQGAQPDKNRTIFVVGDKKQSIYSFQGADPDGFDRMKADFSARLAHANTSLQDMEMEYSFRSAHTILQAVDQTFSNHKASGFTQREPHKAFKAEMPGRVDLWPVFEKPKTPEPPDWYMPVDVLSEDDPATELARSIAHQIKSMIGTPLPNDDSTATRLINAGDVLILVQRRSKIFHEIIRECKALGLPVAGSDRLRVTAELAVRDLLALLSFLATPEDDLSLAAVLRSPLFGWSEAELFDLAHARKQKYLWAELRDRKADFAETVSILDDLRDRADFLRPYDLLERSLTRHRGRHLLLSRLGTEAEDGIDALLGLAMTFESRSVDSLTGFLVWMEADKLEIKRQMDAAGDRIRVMTVHGAKGLESPIVILPDCAKRDVRLDSQIVVQNKLPFWRPAKDDLPAALRDARDAELAMQNAERDRLLYVAMTRAEQWLIVAAAGDLDKEKADWYSKVQAGLLAAQAEAHDFANGTGLRLEDGAWPATMTEDASSEEGTIPKLPEVFAKTVSNPDKIKEVLTPSDLGGAKALPSDEGQDEAAAKQRGRQIHTLLEHLPSDPLTNGHHALRTCCPPDLTRLSHRK</sequence>
<evidence type="ECO:0000256" key="1">
    <source>
        <dbReference type="ARBA" id="ARBA00022741"/>
    </source>
</evidence>
<feature type="region of interest" description="Disordered" evidence="11">
    <location>
        <begin position="952"/>
        <end position="974"/>
    </location>
</feature>
<dbReference type="Gene3D" id="3.40.50.300">
    <property type="entry name" value="P-loop containing nucleotide triphosphate hydrolases"/>
    <property type="match status" value="4"/>
</dbReference>
<keyword evidence="4 10" id="KW-0067">ATP-binding</keyword>
<dbReference type="InterPro" id="IPR014151">
    <property type="entry name" value="DNA_helicase_AddA"/>
</dbReference>
<evidence type="ECO:0000256" key="5">
    <source>
        <dbReference type="ARBA" id="ARBA00023235"/>
    </source>
</evidence>
<evidence type="ECO:0000256" key="8">
    <source>
        <dbReference type="ARBA" id="ARBA00034923"/>
    </source>
</evidence>
<keyword evidence="15" id="KW-1185">Reference proteome</keyword>
<dbReference type="GO" id="GO:0004386">
    <property type="term" value="F:helicase activity"/>
    <property type="evidence" value="ECO:0007669"/>
    <property type="project" value="UniProtKB-KW"/>
</dbReference>
<reference evidence="14 15" key="1">
    <citation type="submission" date="2024-02" db="EMBL/GenBank/DDBJ databases">
        <title>Roseovarius strain W115 nov., isolated from a marine algae.</title>
        <authorList>
            <person name="Lee M.W."/>
            <person name="Lee J.K."/>
            <person name="Kim J.M."/>
            <person name="Choi D.G."/>
            <person name="Baek J.H."/>
            <person name="Bayburt H."/>
            <person name="Jung J.J."/>
            <person name="Han D.M."/>
            <person name="Jeon C.O."/>
        </authorList>
    </citation>
    <scope>NUCLEOTIDE SEQUENCE [LARGE SCALE GENOMIC DNA]</scope>
    <source>
        <strain evidence="14 15">W115</strain>
    </source>
</reference>
<dbReference type="EC" id="5.6.2.4" evidence="7"/>
<dbReference type="Pfam" id="PF00580">
    <property type="entry name" value="UvrD-helicase"/>
    <property type="match status" value="1"/>
</dbReference>
<feature type="domain" description="UvrD-like helicase C-terminal" evidence="13">
    <location>
        <begin position="514"/>
        <end position="794"/>
    </location>
</feature>
<keyword evidence="5" id="KW-0413">Isomerase</keyword>
<accession>A0ABZ2TJ28</accession>
<evidence type="ECO:0000256" key="7">
    <source>
        <dbReference type="ARBA" id="ARBA00034808"/>
    </source>
</evidence>
<evidence type="ECO:0000256" key="11">
    <source>
        <dbReference type="SAM" id="MobiDB-lite"/>
    </source>
</evidence>
<dbReference type="PANTHER" id="PTHR11070">
    <property type="entry name" value="UVRD / RECB / PCRA DNA HELICASE FAMILY MEMBER"/>
    <property type="match status" value="1"/>
</dbReference>
<dbReference type="SUPFAM" id="SSF52540">
    <property type="entry name" value="P-loop containing nucleoside triphosphate hydrolases"/>
    <property type="match status" value="1"/>
</dbReference>
<dbReference type="PANTHER" id="PTHR11070:SF2">
    <property type="entry name" value="ATP-DEPENDENT DNA HELICASE SRS2"/>
    <property type="match status" value="1"/>
</dbReference>
<dbReference type="Proteomes" id="UP001281305">
    <property type="component" value="Chromosome"/>
</dbReference>
<name>A0ABZ2TJ28_9RHOB</name>
<gene>
    <name evidence="14" type="primary">addA</name>
    <name evidence="14" type="ORF">RZS32_007625</name>
</gene>
<dbReference type="PROSITE" id="PS51217">
    <property type="entry name" value="UVRD_HELICASE_CTER"/>
    <property type="match status" value="1"/>
</dbReference>
<comment type="catalytic activity">
    <reaction evidence="9">
        <text>ATP + H2O = ADP + phosphate + H(+)</text>
        <dbReference type="Rhea" id="RHEA:13065"/>
        <dbReference type="ChEBI" id="CHEBI:15377"/>
        <dbReference type="ChEBI" id="CHEBI:15378"/>
        <dbReference type="ChEBI" id="CHEBI:30616"/>
        <dbReference type="ChEBI" id="CHEBI:43474"/>
        <dbReference type="ChEBI" id="CHEBI:456216"/>
        <dbReference type="EC" id="5.6.2.4"/>
    </reaction>
</comment>
<evidence type="ECO:0000256" key="3">
    <source>
        <dbReference type="ARBA" id="ARBA00022806"/>
    </source>
</evidence>
<feature type="binding site" evidence="10">
    <location>
        <begin position="37"/>
        <end position="44"/>
    </location>
    <ligand>
        <name>ATP</name>
        <dbReference type="ChEBI" id="CHEBI:30616"/>
    </ligand>
</feature>
<keyword evidence="2 10" id="KW-0378">Hydrolase</keyword>
<keyword evidence="3 10" id="KW-0347">Helicase</keyword>
<dbReference type="NCBIfam" id="TIGR02784">
    <property type="entry name" value="addA_alphas"/>
    <property type="match status" value="1"/>
</dbReference>
<protein>
    <recommendedName>
        <fullName evidence="7">DNA 3'-5' helicase</fullName>
        <ecNumber evidence="7">5.6.2.4</ecNumber>
    </recommendedName>
    <alternativeName>
        <fullName evidence="8">DNA 3'-5' helicase II</fullName>
    </alternativeName>
</protein>
<organism evidence="14 15">
    <name type="scientific">Roseovarius rhodophyticola</name>
    <dbReference type="NCBI Taxonomy" id="3080827"/>
    <lineage>
        <taxon>Bacteria</taxon>
        <taxon>Pseudomonadati</taxon>
        <taxon>Pseudomonadota</taxon>
        <taxon>Alphaproteobacteria</taxon>
        <taxon>Rhodobacterales</taxon>
        <taxon>Roseobacteraceae</taxon>
        <taxon>Roseovarius</taxon>
    </lineage>
</organism>
<dbReference type="InterPro" id="IPR027417">
    <property type="entry name" value="P-loop_NTPase"/>
</dbReference>
<dbReference type="Gene3D" id="1.10.486.10">
    <property type="entry name" value="PCRA, domain 4"/>
    <property type="match status" value="1"/>
</dbReference>
<evidence type="ECO:0000259" key="13">
    <source>
        <dbReference type="PROSITE" id="PS51217"/>
    </source>
</evidence>
<evidence type="ECO:0000313" key="14">
    <source>
        <dbReference type="EMBL" id="WYK19712.1"/>
    </source>
</evidence>
<evidence type="ECO:0000313" key="15">
    <source>
        <dbReference type="Proteomes" id="UP001281305"/>
    </source>
</evidence>
<dbReference type="InterPro" id="IPR000212">
    <property type="entry name" value="DNA_helicase_UvrD/REP"/>
</dbReference>
<evidence type="ECO:0000256" key="4">
    <source>
        <dbReference type="ARBA" id="ARBA00022840"/>
    </source>
</evidence>
<dbReference type="EMBL" id="CP146606">
    <property type="protein sequence ID" value="WYK19712.1"/>
    <property type="molecule type" value="Genomic_DNA"/>
</dbReference>
<evidence type="ECO:0000259" key="12">
    <source>
        <dbReference type="PROSITE" id="PS51198"/>
    </source>
</evidence>
<evidence type="ECO:0000256" key="6">
    <source>
        <dbReference type="ARBA" id="ARBA00034617"/>
    </source>
</evidence>
<evidence type="ECO:0000256" key="9">
    <source>
        <dbReference type="ARBA" id="ARBA00048988"/>
    </source>
</evidence>
<dbReference type="InterPro" id="IPR014017">
    <property type="entry name" value="DNA_helicase_UvrD-like_C"/>
</dbReference>